<feature type="domain" description="NUMOD4" evidence="1">
    <location>
        <begin position="9"/>
        <end position="53"/>
    </location>
</feature>
<dbReference type="Proteomes" id="UP001244563">
    <property type="component" value="Unassembled WGS sequence"/>
</dbReference>
<dbReference type="Gene3D" id="3.90.75.20">
    <property type="match status" value="1"/>
</dbReference>
<gene>
    <name evidence="3" type="ORF">J2T10_000062</name>
</gene>
<proteinExistence type="predicted"/>
<name>A0ABT9TFN9_PAENI</name>
<reference evidence="3 4" key="1">
    <citation type="submission" date="2023-07" db="EMBL/GenBank/DDBJ databases">
        <title>Sorghum-associated microbial communities from plants grown in Nebraska, USA.</title>
        <authorList>
            <person name="Schachtman D."/>
        </authorList>
    </citation>
    <scope>NUCLEOTIDE SEQUENCE [LARGE SCALE GENOMIC DNA]</scope>
    <source>
        <strain evidence="3 4">CC523</strain>
    </source>
</reference>
<organism evidence="3 4">
    <name type="scientific">Paenarthrobacter nicotinovorans</name>
    <name type="common">Arthrobacter nicotinovorans</name>
    <dbReference type="NCBI Taxonomy" id="29320"/>
    <lineage>
        <taxon>Bacteria</taxon>
        <taxon>Bacillati</taxon>
        <taxon>Actinomycetota</taxon>
        <taxon>Actinomycetes</taxon>
        <taxon>Micrococcales</taxon>
        <taxon>Micrococcaceae</taxon>
        <taxon>Paenarthrobacter</taxon>
    </lineage>
</organism>
<dbReference type="InterPro" id="IPR010902">
    <property type="entry name" value="NUMOD4"/>
</dbReference>
<dbReference type="Pfam" id="PF07463">
    <property type="entry name" value="NUMOD4"/>
    <property type="match status" value="1"/>
</dbReference>
<evidence type="ECO:0000313" key="3">
    <source>
        <dbReference type="EMBL" id="MDQ0100443.1"/>
    </source>
</evidence>
<accession>A0ABT9TFN9</accession>
<dbReference type="SUPFAM" id="SSF54060">
    <property type="entry name" value="His-Me finger endonucleases"/>
    <property type="match status" value="1"/>
</dbReference>
<comment type="caution">
    <text evidence="3">The sequence shown here is derived from an EMBL/GenBank/DDBJ whole genome shotgun (WGS) entry which is preliminary data.</text>
</comment>
<dbReference type="InterPro" id="IPR003615">
    <property type="entry name" value="HNH_nuc"/>
</dbReference>
<dbReference type="InterPro" id="IPR044925">
    <property type="entry name" value="His-Me_finger_sf"/>
</dbReference>
<evidence type="ECO:0008006" key="5">
    <source>
        <dbReference type="Google" id="ProtNLM"/>
    </source>
</evidence>
<feature type="domain" description="HNH nuclease" evidence="2">
    <location>
        <begin position="61"/>
        <end position="106"/>
    </location>
</feature>
<evidence type="ECO:0000313" key="4">
    <source>
        <dbReference type="Proteomes" id="UP001244563"/>
    </source>
</evidence>
<dbReference type="EMBL" id="JAUSSW010000001">
    <property type="protein sequence ID" value="MDQ0100443.1"/>
    <property type="molecule type" value="Genomic_DNA"/>
</dbReference>
<evidence type="ECO:0000259" key="1">
    <source>
        <dbReference type="Pfam" id="PF07463"/>
    </source>
</evidence>
<dbReference type="Pfam" id="PF13392">
    <property type="entry name" value="HNH_3"/>
    <property type="match status" value="1"/>
</dbReference>
<dbReference type="RefSeq" id="WP_370874675.1">
    <property type="nucleotide sequence ID" value="NZ_JAUSSW010000001.1"/>
</dbReference>
<sequence>MPEFTVPVETWKPVEGYESRYEISTLGRIRSLISRRVLKGSTSGRGYPSVGLSLDGVVTKRYLHHLVAEAFIGPRPEGSDICHNNGDITDPRLVNLRYDTRHANMRDSIAHGTHRSLERTHCTHGHELTSENVYRMWYTSGDGGRKYRDRCKTCMKAKSRRDYALWKERQAAIRAAN</sequence>
<protein>
    <recommendedName>
        <fullName evidence="5">HNH endonuclease</fullName>
    </recommendedName>
</protein>
<keyword evidence="4" id="KW-1185">Reference proteome</keyword>
<evidence type="ECO:0000259" key="2">
    <source>
        <dbReference type="Pfam" id="PF13392"/>
    </source>
</evidence>